<dbReference type="EMBL" id="CAAALY010016997">
    <property type="protein sequence ID" value="VEL13191.1"/>
    <property type="molecule type" value="Genomic_DNA"/>
</dbReference>
<dbReference type="PANTHER" id="PTHR45670:SF1">
    <property type="entry name" value="E3 UBIQUITIN-PROTEIN LIGASE HECTD1"/>
    <property type="match status" value="1"/>
</dbReference>
<evidence type="ECO:0000256" key="4">
    <source>
        <dbReference type="RuleBase" id="RU369009"/>
    </source>
</evidence>
<comment type="similarity">
    <text evidence="4">Belongs to the UPL family. K-HECT subfamily.</text>
</comment>
<dbReference type="GO" id="GO:0043161">
    <property type="term" value="P:proteasome-mediated ubiquitin-dependent protein catabolic process"/>
    <property type="evidence" value="ECO:0007669"/>
    <property type="project" value="TreeGrafter"/>
</dbReference>
<dbReference type="UniPathway" id="UPA00143"/>
<dbReference type="SUPFAM" id="SSF48403">
    <property type="entry name" value="Ankyrin repeat"/>
    <property type="match status" value="1"/>
</dbReference>
<comment type="caution">
    <text evidence="6">The sequence shown here is derived from an EMBL/GenBank/DDBJ whole genome shotgun (WGS) entry which is preliminary data.</text>
</comment>
<accession>A0A3S5B4T2</accession>
<gene>
    <name evidence="6" type="ORF">PXEA_LOCUS6631</name>
</gene>
<evidence type="ECO:0000256" key="3">
    <source>
        <dbReference type="PROSITE-ProRule" id="PRU00023"/>
    </source>
</evidence>
<dbReference type="Pfam" id="PF12796">
    <property type="entry name" value="Ank_2"/>
    <property type="match status" value="1"/>
</dbReference>
<dbReference type="GO" id="GO:0061630">
    <property type="term" value="F:ubiquitin protein ligase activity"/>
    <property type="evidence" value="ECO:0007669"/>
    <property type="project" value="UniProtKB-UniRule"/>
</dbReference>
<reference evidence="6" key="1">
    <citation type="submission" date="2018-11" db="EMBL/GenBank/DDBJ databases">
        <authorList>
            <consortium name="Pathogen Informatics"/>
        </authorList>
    </citation>
    <scope>NUCLEOTIDE SEQUENCE</scope>
</reference>
<dbReference type="EC" id="2.3.2.26" evidence="4"/>
<feature type="compositionally biased region" description="Basic and acidic residues" evidence="5">
    <location>
        <begin position="399"/>
        <end position="414"/>
    </location>
</feature>
<keyword evidence="3" id="KW-0040">ANK repeat</keyword>
<dbReference type="InterPro" id="IPR016024">
    <property type="entry name" value="ARM-type_fold"/>
</dbReference>
<keyword evidence="7" id="KW-1185">Reference proteome</keyword>
<dbReference type="GO" id="GO:0016607">
    <property type="term" value="C:nuclear speck"/>
    <property type="evidence" value="ECO:0007669"/>
    <property type="project" value="TreeGrafter"/>
</dbReference>
<evidence type="ECO:0000256" key="5">
    <source>
        <dbReference type="SAM" id="MobiDB-lite"/>
    </source>
</evidence>
<feature type="repeat" description="ANK" evidence="3">
    <location>
        <begin position="532"/>
        <end position="564"/>
    </location>
</feature>
<dbReference type="InterPro" id="IPR011989">
    <property type="entry name" value="ARM-like"/>
</dbReference>
<dbReference type="InterPro" id="IPR045322">
    <property type="entry name" value="HECTD1/TRIP12-like"/>
</dbReference>
<evidence type="ECO:0000313" key="7">
    <source>
        <dbReference type="Proteomes" id="UP000784294"/>
    </source>
</evidence>
<comment type="function">
    <text evidence="4">E3 ubiquitin-protein ligase which accepts ubiquitin from an E2 ubiquitin-conjugating enzyme in the form of a thioester and then directly transfers the ubiquitin to targeted substrates.</text>
</comment>
<organism evidence="6 7">
    <name type="scientific">Protopolystoma xenopodis</name>
    <dbReference type="NCBI Taxonomy" id="117903"/>
    <lineage>
        <taxon>Eukaryota</taxon>
        <taxon>Metazoa</taxon>
        <taxon>Spiralia</taxon>
        <taxon>Lophotrochozoa</taxon>
        <taxon>Platyhelminthes</taxon>
        <taxon>Monogenea</taxon>
        <taxon>Polyopisthocotylea</taxon>
        <taxon>Polystomatidea</taxon>
        <taxon>Polystomatidae</taxon>
        <taxon>Protopolystoma</taxon>
    </lineage>
</organism>
<dbReference type="InterPro" id="IPR036770">
    <property type="entry name" value="Ankyrin_rpt-contain_sf"/>
</dbReference>
<dbReference type="OrthoDB" id="412600at2759"/>
<comment type="pathway">
    <text evidence="4">Protein modification; protein ubiquitination.</text>
</comment>
<sequence>MEADPSTLLEWLQMGTDDTREMQATALEQLCNDILFSDNIDNFFERYSPRAFIPALCKIFLDELAPDKVLEANARTLTYFLELSLDYVQRIVHVDGTLKAICSRLDMVDMSSEKSNELGQQIIKMLQIITTRAASAVSTAGGLASVLRFIHHYRPLLHADVLQAGMDIAQRLCSKADPTDSANLPVWLEHLTALLNENEANSFVGRAGVAPSMTPVPVTGAHTTSVSDQALRAFANLVERFTKRHLDPSPVATPHLIECLLQRLRAAGGVIESPFDSAAGSSSPEFIHANVIIEPNPTAVHAITDILLTLCCSSPSITRRLLSSDNQLANTLAAVMLRGEDSVVASISQLIDILLILLYSSKSTVSATNSPCPVSKSPPETDTRPKKSTTQPTFVDISHTLEKNDAKIDSERYSTKSSAKINPSHKSKNGQESWKSQSVTLKTVERANHALTSHVDPHGSATLKRDYVHRFLIEEIKRQDSDAFMQALACRENIDVNYTDHLGQTLLNWAASFGSPIMVEALCLRGADVNAGIRSSLNYAATYGRVEVCRVLLAWGADPELRDSEGFRPIDRARKKLPDARCQRVVELFDTSSRSMMSINSLFCIHYLFFYSVT</sequence>
<dbReference type="GO" id="GO:0070534">
    <property type="term" value="P:protein K63-linked ubiquitination"/>
    <property type="evidence" value="ECO:0007669"/>
    <property type="project" value="TreeGrafter"/>
</dbReference>
<feature type="region of interest" description="Disordered" evidence="5">
    <location>
        <begin position="365"/>
        <end position="435"/>
    </location>
</feature>
<dbReference type="PANTHER" id="PTHR45670">
    <property type="entry name" value="E3 UBIQUITIN-PROTEIN LIGASE TRIP12"/>
    <property type="match status" value="1"/>
</dbReference>
<dbReference type="Gene3D" id="1.25.40.20">
    <property type="entry name" value="Ankyrin repeat-containing domain"/>
    <property type="match status" value="1"/>
</dbReference>
<dbReference type="SMART" id="SM00248">
    <property type="entry name" value="ANK"/>
    <property type="match status" value="2"/>
</dbReference>
<name>A0A3S5B4T2_9PLAT</name>
<dbReference type="AlphaFoldDB" id="A0A3S5B4T2"/>
<protein>
    <recommendedName>
        <fullName evidence="4">E3 ubiquitin-protein ligase</fullName>
        <ecNumber evidence="4">2.3.2.26</ecNumber>
    </recommendedName>
</protein>
<dbReference type="PROSITE" id="PS50088">
    <property type="entry name" value="ANK_REPEAT"/>
    <property type="match status" value="1"/>
</dbReference>
<proteinExistence type="inferred from homology"/>
<dbReference type="InterPro" id="IPR002110">
    <property type="entry name" value="Ankyrin_rpt"/>
</dbReference>
<keyword evidence="4" id="KW-0833">Ubl conjugation pathway</keyword>
<keyword evidence="2 4" id="KW-0808">Transferase</keyword>
<evidence type="ECO:0000256" key="2">
    <source>
        <dbReference type="ARBA" id="ARBA00022679"/>
    </source>
</evidence>
<evidence type="ECO:0000313" key="6">
    <source>
        <dbReference type="EMBL" id="VEL13191.1"/>
    </source>
</evidence>
<evidence type="ECO:0000256" key="1">
    <source>
        <dbReference type="ARBA" id="ARBA00000885"/>
    </source>
</evidence>
<comment type="catalytic activity">
    <reaction evidence="1 4">
        <text>S-ubiquitinyl-[E2 ubiquitin-conjugating enzyme]-L-cysteine + [acceptor protein]-L-lysine = [E2 ubiquitin-conjugating enzyme]-L-cysteine + N(6)-ubiquitinyl-[acceptor protein]-L-lysine.</text>
        <dbReference type="EC" id="2.3.2.26"/>
    </reaction>
</comment>
<dbReference type="SUPFAM" id="SSF48371">
    <property type="entry name" value="ARM repeat"/>
    <property type="match status" value="1"/>
</dbReference>
<dbReference type="Gene3D" id="1.25.10.10">
    <property type="entry name" value="Leucine-rich Repeat Variant"/>
    <property type="match status" value="1"/>
</dbReference>
<dbReference type="Proteomes" id="UP000784294">
    <property type="component" value="Unassembled WGS sequence"/>
</dbReference>